<evidence type="ECO:0000313" key="1">
    <source>
        <dbReference type="EMBL" id="GFO48131.1"/>
    </source>
</evidence>
<protein>
    <submittedName>
        <fullName evidence="1">Uncharacterized protein</fullName>
    </submittedName>
</protein>
<dbReference type="EMBL" id="BLXT01008374">
    <property type="protein sequence ID" value="GFO48131.1"/>
    <property type="molecule type" value="Genomic_DNA"/>
</dbReference>
<reference evidence="1 2" key="1">
    <citation type="journal article" date="2021" name="Elife">
        <title>Chloroplast acquisition without the gene transfer in kleptoplastic sea slugs, Plakobranchus ocellatus.</title>
        <authorList>
            <person name="Maeda T."/>
            <person name="Takahashi S."/>
            <person name="Yoshida T."/>
            <person name="Shimamura S."/>
            <person name="Takaki Y."/>
            <person name="Nagai Y."/>
            <person name="Toyoda A."/>
            <person name="Suzuki Y."/>
            <person name="Arimoto A."/>
            <person name="Ishii H."/>
            <person name="Satoh N."/>
            <person name="Nishiyama T."/>
            <person name="Hasebe M."/>
            <person name="Maruyama T."/>
            <person name="Minagawa J."/>
            <person name="Obokata J."/>
            <person name="Shigenobu S."/>
        </authorList>
    </citation>
    <scope>NUCLEOTIDE SEQUENCE [LARGE SCALE GENOMIC DNA]</scope>
</reference>
<dbReference type="AlphaFoldDB" id="A0AAV4DW43"/>
<comment type="caution">
    <text evidence="1">The sequence shown here is derived from an EMBL/GenBank/DDBJ whole genome shotgun (WGS) entry which is preliminary data.</text>
</comment>
<name>A0AAV4DW43_9GAST</name>
<proteinExistence type="predicted"/>
<sequence>MSQLSSVCLPRHLSANWTIYLDMPGHLSINLYNLPGSASSPLYQPVQPTWLCLVTSLPTCTIYLALPGHLYQPVQSTWFCLVTSLPSCTVYLALPLHLSKPVQYTWLCLVLSLLTWRISLTASSLLSQPLQSI</sequence>
<accession>A0AAV4DW43</accession>
<keyword evidence="2" id="KW-1185">Reference proteome</keyword>
<organism evidence="1 2">
    <name type="scientific">Plakobranchus ocellatus</name>
    <dbReference type="NCBI Taxonomy" id="259542"/>
    <lineage>
        <taxon>Eukaryota</taxon>
        <taxon>Metazoa</taxon>
        <taxon>Spiralia</taxon>
        <taxon>Lophotrochozoa</taxon>
        <taxon>Mollusca</taxon>
        <taxon>Gastropoda</taxon>
        <taxon>Heterobranchia</taxon>
        <taxon>Euthyneura</taxon>
        <taxon>Panpulmonata</taxon>
        <taxon>Sacoglossa</taxon>
        <taxon>Placobranchoidea</taxon>
        <taxon>Plakobranchidae</taxon>
        <taxon>Plakobranchus</taxon>
    </lineage>
</organism>
<gene>
    <name evidence="1" type="ORF">PoB_007463600</name>
</gene>
<dbReference type="Proteomes" id="UP000735302">
    <property type="component" value="Unassembled WGS sequence"/>
</dbReference>
<evidence type="ECO:0000313" key="2">
    <source>
        <dbReference type="Proteomes" id="UP000735302"/>
    </source>
</evidence>